<gene>
    <name evidence="2" type="ORF">A4W93_26520</name>
</gene>
<keyword evidence="3" id="KW-1185">Reference proteome</keyword>
<dbReference type="InterPro" id="IPR000297">
    <property type="entry name" value="PPIase_PpiC"/>
</dbReference>
<reference evidence="2 3" key="1">
    <citation type="submission" date="2016-04" db="EMBL/GenBank/DDBJ databases">
        <title>Complete genome sequence of natural rubber-degrading, novel Gram-negative bacterium, Rhizobacter gummiphilus strain NS21.</title>
        <authorList>
            <person name="Tabata M."/>
            <person name="Kasai D."/>
            <person name="Fukuda M."/>
        </authorList>
    </citation>
    <scope>NUCLEOTIDE SEQUENCE [LARGE SCALE GENOMIC DNA]</scope>
    <source>
        <strain evidence="2 3">NS21</strain>
    </source>
</reference>
<evidence type="ECO:0000313" key="2">
    <source>
        <dbReference type="EMBL" id="ARN23172.1"/>
    </source>
</evidence>
<evidence type="ECO:0000259" key="1">
    <source>
        <dbReference type="Pfam" id="PF13145"/>
    </source>
</evidence>
<dbReference type="KEGG" id="rgu:A4W93_26520"/>
<dbReference type="OrthoDB" id="5564407at2"/>
<name>A0A1W6LFW0_9BURK</name>
<organism evidence="2 3">
    <name type="scientific">Piscinibacter gummiphilus</name>
    <dbReference type="NCBI Taxonomy" id="946333"/>
    <lineage>
        <taxon>Bacteria</taxon>
        <taxon>Pseudomonadati</taxon>
        <taxon>Pseudomonadota</taxon>
        <taxon>Betaproteobacteria</taxon>
        <taxon>Burkholderiales</taxon>
        <taxon>Sphaerotilaceae</taxon>
        <taxon>Piscinibacter</taxon>
    </lineage>
</organism>
<dbReference type="InterPro" id="IPR027304">
    <property type="entry name" value="Trigger_fact/SurA_dom_sf"/>
</dbReference>
<dbReference type="Pfam" id="PF13624">
    <property type="entry name" value="SurA_N_3"/>
    <property type="match status" value="1"/>
</dbReference>
<evidence type="ECO:0000313" key="3">
    <source>
        <dbReference type="Proteomes" id="UP000193427"/>
    </source>
</evidence>
<dbReference type="PROSITE" id="PS51257">
    <property type="entry name" value="PROKAR_LIPOPROTEIN"/>
    <property type="match status" value="1"/>
</dbReference>
<dbReference type="AlphaFoldDB" id="A0A1W6LFW0"/>
<dbReference type="SUPFAM" id="SSF109998">
    <property type="entry name" value="Triger factor/SurA peptide-binding domain-like"/>
    <property type="match status" value="1"/>
</dbReference>
<dbReference type="RefSeq" id="WP_085753487.1">
    <property type="nucleotide sequence ID" value="NZ_BSPR01000017.1"/>
</dbReference>
<proteinExistence type="predicted"/>
<dbReference type="Pfam" id="PF13145">
    <property type="entry name" value="Rotamase_2"/>
    <property type="match status" value="1"/>
</dbReference>
<dbReference type="NCBIfam" id="TIGR02925">
    <property type="entry name" value="cis_trans_EpsD"/>
    <property type="match status" value="1"/>
</dbReference>
<accession>A0A1W6LFW0</accession>
<dbReference type="Proteomes" id="UP000193427">
    <property type="component" value="Chromosome"/>
</dbReference>
<sequence length="306" mass="33019">MSASNRPSSRHLVLLATVLCAALATVACSKGSDKKSTSQVAVKVNGEELSVHQVDLVMRRQAANVPPAQQDAAAKRILEGLVDQELAAQAAKKDKLDQDPRIVQQMEAAKRDVLARAYLERLGEKVTEPSSDEIDRYYETHPNLFSQRRLYSLQETNFQIDPQKAAAMKARLEATTSLEKMNEVLRGDSVQFTARQTSVSAEDVPLAILDQLAALKEGQSLVLTRDGAGRVLTLINAQLAPVGPVPAKRLISGYLTNDRKRTALQEGVKSLREQGKIEYQGRFAQLVSGAASAPDAAPAAAPASAP</sequence>
<dbReference type="GO" id="GO:0003755">
    <property type="term" value="F:peptidyl-prolyl cis-trans isomerase activity"/>
    <property type="evidence" value="ECO:0007669"/>
    <property type="project" value="InterPro"/>
</dbReference>
<dbReference type="STRING" id="946333.A4W93_26520"/>
<dbReference type="InterPro" id="IPR014274">
    <property type="entry name" value="PPIase_EpsD"/>
</dbReference>
<feature type="domain" description="PpiC" evidence="1">
    <location>
        <begin position="129"/>
        <end position="232"/>
    </location>
</feature>
<protein>
    <recommendedName>
        <fullName evidence="1">PpiC domain-containing protein</fullName>
    </recommendedName>
</protein>
<dbReference type="Gene3D" id="1.10.8.1040">
    <property type="match status" value="1"/>
</dbReference>
<dbReference type="EMBL" id="CP015118">
    <property type="protein sequence ID" value="ARN23172.1"/>
    <property type="molecule type" value="Genomic_DNA"/>
</dbReference>